<dbReference type="Proteomes" id="UP001597512">
    <property type="component" value="Unassembled WGS sequence"/>
</dbReference>
<keyword evidence="2" id="KW-1185">Reference proteome</keyword>
<evidence type="ECO:0008006" key="3">
    <source>
        <dbReference type="Google" id="ProtNLM"/>
    </source>
</evidence>
<dbReference type="RefSeq" id="WP_381508225.1">
    <property type="nucleotide sequence ID" value="NZ_JBHUOM010000044.1"/>
</dbReference>
<protein>
    <recommendedName>
        <fullName evidence="3">Response regulator</fullName>
    </recommendedName>
</protein>
<sequence length="44" mass="5064">MPFLILSDINMPKLEGFALQENVHNDARLKLKICFVQPLLINEP</sequence>
<evidence type="ECO:0000313" key="2">
    <source>
        <dbReference type="Proteomes" id="UP001597512"/>
    </source>
</evidence>
<evidence type="ECO:0000313" key="1">
    <source>
        <dbReference type="EMBL" id="MFD2937806.1"/>
    </source>
</evidence>
<organism evidence="1 2">
    <name type="scientific">Spirosoma flavum</name>
    <dbReference type="NCBI Taxonomy" id="2048557"/>
    <lineage>
        <taxon>Bacteria</taxon>
        <taxon>Pseudomonadati</taxon>
        <taxon>Bacteroidota</taxon>
        <taxon>Cytophagia</taxon>
        <taxon>Cytophagales</taxon>
        <taxon>Cytophagaceae</taxon>
        <taxon>Spirosoma</taxon>
    </lineage>
</organism>
<dbReference type="EMBL" id="JBHUOM010000044">
    <property type="protein sequence ID" value="MFD2937806.1"/>
    <property type="molecule type" value="Genomic_DNA"/>
</dbReference>
<name>A0ABW6AQQ6_9BACT</name>
<reference evidence="2" key="1">
    <citation type="journal article" date="2019" name="Int. J. Syst. Evol. Microbiol.">
        <title>The Global Catalogue of Microorganisms (GCM) 10K type strain sequencing project: providing services to taxonomists for standard genome sequencing and annotation.</title>
        <authorList>
            <consortium name="The Broad Institute Genomics Platform"/>
            <consortium name="The Broad Institute Genome Sequencing Center for Infectious Disease"/>
            <person name="Wu L."/>
            <person name="Ma J."/>
        </authorList>
    </citation>
    <scope>NUCLEOTIDE SEQUENCE [LARGE SCALE GENOMIC DNA]</scope>
    <source>
        <strain evidence="2">KCTC 52490</strain>
    </source>
</reference>
<proteinExistence type="predicted"/>
<gene>
    <name evidence="1" type="ORF">ACFS25_28825</name>
</gene>
<comment type="caution">
    <text evidence="1">The sequence shown here is derived from an EMBL/GenBank/DDBJ whole genome shotgun (WGS) entry which is preliminary data.</text>
</comment>
<accession>A0ABW6AQQ6</accession>